<evidence type="ECO:0000313" key="2">
    <source>
        <dbReference type="EnsemblProtists" id="EOD31800"/>
    </source>
</evidence>
<evidence type="ECO:0000256" key="1">
    <source>
        <dbReference type="SAM" id="Phobius"/>
    </source>
</evidence>
<dbReference type="OMA" id="CICASDA"/>
<evidence type="ECO:0000313" key="3">
    <source>
        <dbReference type="Proteomes" id="UP000013827"/>
    </source>
</evidence>
<dbReference type="Proteomes" id="UP000013827">
    <property type="component" value="Unassembled WGS sequence"/>
</dbReference>
<keyword evidence="3" id="KW-1185">Reference proteome</keyword>
<dbReference type="EnsemblProtists" id="EOD31800">
    <property type="protein sequence ID" value="EOD31800"/>
    <property type="gene ID" value="EMIHUDRAFT_112615"/>
</dbReference>
<reference evidence="2" key="2">
    <citation type="submission" date="2024-10" db="UniProtKB">
        <authorList>
            <consortium name="EnsemblProtists"/>
        </authorList>
    </citation>
    <scope>IDENTIFICATION</scope>
</reference>
<sequence length="344" mass="35945">MPFIPTPLDGGVVYTIHADRRVLVADSPDSTAWLPGADEACMRGGAERSSGWLPIGVRPGAPPNARRCSFDAATAEAMLERFAAQHGVAMRDAFGATSCEHRPAHRRKAYVTSLSRELAPDSFHADSEALGPLAGRLLGLLRLLHLAGLASSRRELLTVLAYPHEAWPEAWGGHTEFAASVDGEEVAGGVDADGEARRAALRLVPSPGRTVVFHGALHHRAAWPSADAGSGRAGSPAGLRWSVVMQLSCEVSDARRGGGGGGTTAASSVAGELLARAERLERELGLEHGSSSVGAAVALTLVEMLLPAVLGLAWLGWRARRPVPAAVTVLFAALVLGLHLDSFA</sequence>
<dbReference type="KEGG" id="ehx:EMIHUDRAFT_112615"/>
<dbReference type="RefSeq" id="XP_005784229.1">
    <property type="nucleotide sequence ID" value="XM_005784172.1"/>
</dbReference>
<feature type="transmembrane region" description="Helical" evidence="1">
    <location>
        <begin position="293"/>
        <end position="315"/>
    </location>
</feature>
<dbReference type="PaxDb" id="2903-EOD31800"/>
<protein>
    <recommendedName>
        <fullName evidence="4">Fe2OG dioxygenase domain-containing protein</fullName>
    </recommendedName>
</protein>
<dbReference type="GeneID" id="17277074"/>
<dbReference type="HOGENOM" id="CLU_807610_0_0_1"/>
<evidence type="ECO:0008006" key="4">
    <source>
        <dbReference type="Google" id="ProtNLM"/>
    </source>
</evidence>
<reference evidence="3" key="1">
    <citation type="journal article" date="2013" name="Nature">
        <title>Pan genome of the phytoplankton Emiliania underpins its global distribution.</title>
        <authorList>
            <person name="Read B.A."/>
            <person name="Kegel J."/>
            <person name="Klute M.J."/>
            <person name="Kuo A."/>
            <person name="Lefebvre S.C."/>
            <person name="Maumus F."/>
            <person name="Mayer C."/>
            <person name="Miller J."/>
            <person name="Monier A."/>
            <person name="Salamov A."/>
            <person name="Young J."/>
            <person name="Aguilar M."/>
            <person name="Claverie J.M."/>
            <person name="Frickenhaus S."/>
            <person name="Gonzalez K."/>
            <person name="Herman E.K."/>
            <person name="Lin Y.C."/>
            <person name="Napier J."/>
            <person name="Ogata H."/>
            <person name="Sarno A.F."/>
            <person name="Shmutz J."/>
            <person name="Schroeder D."/>
            <person name="de Vargas C."/>
            <person name="Verret F."/>
            <person name="von Dassow P."/>
            <person name="Valentin K."/>
            <person name="Van de Peer Y."/>
            <person name="Wheeler G."/>
            <person name="Dacks J.B."/>
            <person name="Delwiche C.F."/>
            <person name="Dyhrman S.T."/>
            <person name="Glockner G."/>
            <person name="John U."/>
            <person name="Richards T."/>
            <person name="Worden A.Z."/>
            <person name="Zhang X."/>
            <person name="Grigoriev I.V."/>
            <person name="Allen A.E."/>
            <person name="Bidle K."/>
            <person name="Borodovsky M."/>
            <person name="Bowler C."/>
            <person name="Brownlee C."/>
            <person name="Cock J.M."/>
            <person name="Elias M."/>
            <person name="Gladyshev V.N."/>
            <person name="Groth M."/>
            <person name="Guda C."/>
            <person name="Hadaegh A."/>
            <person name="Iglesias-Rodriguez M.D."/>
            <person name="Jenkins J."/>
            <person name="Jones B.M."/>
            <person name="Lawson T."/>
            <person name="Leese F."/>
            <person name="Lindquist E."/>
            <person name="Lobanov A."/>
            <person name="Lomsadze A."/>
            <person name="Malik S.B."/>
            <person name="Marsh M.E."/>
            <person name="Mackinder L."/>
            <person name="Mock T."/>
            <person name="Mueller-Roeber B."/>
            <person name="Pagarete A."/>
            <person name="Parker M."/>
            <person name="Probert I."/>
            <person name="Quesneville H."/>
            <person name="Raines C."/>
            <person name="Rensing S.A."/>
            <person name="Riano-Pachon D.M."/>
            <person name="Richier S."/>
            <person name="Rokitta S."/>
            <person name="Shiraiwa Y."/>
            <person name="Soanes D.M."/>
            <person name="van der Giezen M."/>
            <person name="Wahlund T.M."/>
            <person name="Williams B."/>
            <person name="Wilson W."/>
            <person name="Wolfe G."/>
            <person name="Wurch L.L."/>
        </authorList>
    </citation>
    <scope>NUCLEOTIDE SEQUENCE</scope>
</reference>
<dbReference type="AlphaFoldDB" id="A0A0D3K7R5"/>
<keyword evidence="1" id="KW-0472">Membrane</keyword>
<feature type="transmembrane region" description="Helical" evidence="1">
    <location>
        <begin position="322"/>
        <end position="340"/>
    </location>
</feature>
<keyword evidence="1" id="KW-1133">Transmembrane helix</keyword>
<accession>A0A0D3K7R5</accession>
<organism evidence="2 3">
    <name type="scientific">Emiliania huxleyi (strain CCMP1516)</name>
    <dbReference type="NCBI Taxonomy" id="280463"/>
    <lineage>
        <taxon>Eukaryota</taxon>
        <taxon>Haptista</taxon>
        <taxon>Haptophyta</taxon>
        <taxon>Prymnesiophyceae</taxon>
        <taxon>Isochrysidales</taxon>
        <taxon>Noelaerhabdaceae</taxon>
        <taxon>Emiliania</taxon>
    </lineage>
</organism>
<name>A0A0D3K7R5_EMIH1</name>
<proteinExistence type="predicted"/>
<keyword evidence="1" id="KW-0812">Transmembrane</keyword>